<comment type="function">
    <text evidence="7">One of the primary rRNA binding proteins, it binds directly to 16S rRNA where it nucleates assembly of the body of the 30S subunit.</text>
</comment>
<dbReference type="InterPro" id="IPR022801">
    <property type="entry name" value="Ribosomal_uS4"/>
</dbReference>
<keyword evidence="5 7" id="KW-0687">Ribonucleoprotein</keyword>
<keyword evidence="2 7" id="KW-0699">rRNA-binding</keyword>
<dbReference type="GO" id="GO:0019843">
    <property type="term" value="F:rRNA binding"/>
    <property type="evidence" value="ECO:0007669"/>
    <property type="project" value="UniProtKB-UniRule"/>
</dbReference>
<organism evidence="11 12">
    <name type="scientific">Candidatus Berkelbacteria bacterium RIFCSPHIGHO2_12_FULL_36_9</name>
    <dbReference type="NCBI Taxonomy" id="1797469"/>
    <lineage>
        <taxon>Bacteria</taxon>
        <taxon>Candidatus Berkelbacteria</taxon>
    </lineage>
</organism>
<sequence>MPVGNNVCTNCRREGAKLFLKGDRCLSLKCSFTKRSYGPGSHGGARRGKVSDYGKQLREKQKAKSVYNIRERQFQNYYTKAAKTKEATGEKLLQLLETRLDNVVYRLGFALSLRQARQFVSHKKILVNAKKVNIPSYHLIVGDEIEPFKKDGFKTVNVKPPVWLKLDKKNLTGKVAKIPAINEIETDIDEGLIVEFYNR</sequence>
<dbReference type="InterPro" id="IPR001912">
    <property type="entry name" value="Ribosomal_uS4_N"/>
</dbReference>
<evidence type="ECO:0000259" key="10">
    <source>
        <dbReference type="SMART" id="SM01390"/>
    </source>
</evidence>
<dbReference type="STRING" id="1797469.A3F08_03595"/>
<dbReference type="GO" id="GO:0015935">
    <property type="term" value="C:small ribosomal subunit"/>
    <property type="evidence" value="ECO:0007669"/>
    <property type="project" value="InterPro"/>
</dbReference>
<dbReference type="InterPro" id="IPR018079">
    <property type="entry name" value="Ribosomal_uS4_CS"/>
</dbReference>
<dbReference type="Pfam" id="PF01479">
    <property type="entry name" value="S4"/>
    <property type="match status" value="1"/>
</dbReference>
<dbReference type="NCBIfam" id="TIGR01017">
    <property type="entry name" value="rpsD_bact"/>
    <property type="match status" value="1"/>
</dbReference>
<evidence type="ECO:0000256" key="3">
    <source>
        <dbReference type="ARBA" id="ARBA00022884"/>
    </source>
</evidence>
<dbReference type="GO" id="GO:0042274">
    <property type="term" value="P:ribosomal small subunit biogenesis"/>
    <property type="evidence" value="ECO:0007669"/>
    <property type="project" value="TreeGrafter"/>
</dbReference>
<dbReference type="Pfam" id="PF00163">
    <property type="entry name" value="Ribosomal_S4"/>
    <property type="match status" value="1"/>
</dbReference>
<protein>
    <recommendedName>
        <fullName evidence="6 7">Small ribosomal subunit protein uS4</fullName>
    </recommendedName>
</protein>
<dbReference type="CDD" id="cd00165">
    <property type="entry name" value="S4"/>
    <property type="match status" value="1"/>
</dbReference>
<keyword evidence="4 7" id="KW-0689">Ribosomal protein</keyword>
<dbReference type="PANTHER" id="PTHR11831:SF4">
    <property type="entry name" value="SMALL RIBOSOMAL SUBUNIT PROTEIN US4M"/>
    <property type="match status" value="1"/>
</dbReference>
<comment type="subunit">
    <text evidence="7">Part of the 30S ribosomal subunit. Contacts protein S5. The interaction surface between S4 and S5 is involved in control of translational fidelity.</text>
</comment>
<dbReference type="Gene3D" id="3.10.290.10">
    <property type="entry name" value="RNA-binding S4 domain"/>
    <property type="match status" value="1"/>
</dbReference>
<comment type="function">
    <text evidence="7">With S5 and S12 plays an important role in translational accuracy.</text>
</comment>
<dbReference type="InterPro" id="IPR036986">
    <property type="entry name" value="S4_RNA-bd_sf"/>
</dbReference>
<accession>A0A1F5EKP9</accession>
<comment type="similarity">
    <text evidence="1 7 8">Belongs to the universal ribosomal protein uS4 family.</text>
</comment>
<evidence type="ECO:0000256" key="1">
    <source>
        <dbReference type="ARBA" id="ARBA00007465"/>
    </source>
</evidence>
<dbReference type="InterPro" id="IPR005709">
    <property type="entry name" value="Ribosomal_uS4_bac-type"/>
</dbReference>
<evidence type="ECO:0000256" key="8">
    <source>
        <dbReference type="RuleBase" id="RU003699"/>
    </source>
</evidence>
<evidence type="ECO:0000256" key="7">
    <source>
        <dbReference type="HAMAP-Rule" id="MF_01306"/>
    </source>
</evidence>
<dbReference type="NCBIfam" id="NF003717">
    <property type="entry name" value="PRK05327.1"/>
    <property type="match status" value="1"/>
</dbReference>
<evidence type="ECO:0000256" key="6">
    <source>
        <dbReference type="ARBA" id="ARBA00035254"/>
    </source>
</evidence>
<dbReference type="PANTHER" id="PTHR11831">
    <property type="entry name" value="30S 40S RIBOSOMAL PROTEIN"/>
    <property type="match status" value="1"/>
</dbReference>
<evidence type="ECO:0000256" key="4">
    <source>
        <dbReference type="ARBA" id="ARBA00022980"/>
    </source>
</evidence>
<feature type="domain" description="Small ribosomal subunit protein uS4 N-terminal" evidence="10">
    <location>
        <begin position="7"/>
        <end position="97"/>
    </location>
</feature>
<keyword evidence="3 7" id="KW-0694">RNA-binding</keyword>
<dbReference type="EMBL" id="MEZV01000001">
    <property type="protein sequence ID" value="OGD67992.1"/>
    <property type="molecule type" value="Genomic_DNA"/>
</dbReference>
<feature type="domain" description="RNA-binding S4" evidence="9">
    <location>
        <begin position="98"/>
        <end position="164"/>
    </location>
</feature>
<dbReference type="SUPFAM" id="SSF55174">
    <property type="entry name" value="Alpha-L RNA-binding motif"/>
    <property type="match status" value="1"/>
</dbReference>
<dbReference type="AlphaFoldDB" id="A0A1F5EKP9"/>
<evidence type="ECO:0000256" key="2">
    <source>
        <dbReference type="ARBA" id="ARBA00022730"/>
    </source>
</evidence>
<evidence type="ECO:0000313" key="12">
    <source>
        <dbReference type="Proteomes" id="UP000176451"/>
    </source>
</evidence>
<dbReference type="SMART" id="SM01390">
    <property type="entry name" value="Ribosomal_S4"/>
    <property type="match status" value="1"/>
</dbReference>
<dbReference type="GO" id="GO:0006412">
    <property type="term" value="P:translation"/>
    <property type="evidence" value="ECO:0007669"/>
    <property type="project" value="UniProtKB-UniRule"/>
</dbReference>
<comment type="caution">
    <text evidence="11">The sequence shown here is derived from an EMBL/GenBank/DDBJ whole genome shotgun (WGS) entry which is preliminary data.</text>
</comment>
<dbReference type="InterPro" id="IPR002942">
    <property type="entry name" value="S4_RNA-bd"/>
</dbReference>
<dbReference type="Proteomes" id="UP000176451">
    <property type="component" value="Unassembled WGS sequence"/>
</dbReference>
<evidence type="ECO:0000259" key="9">
    <source>
        <dbReference type="SMART" id="SM00363"/>
    </source>
</evidence>
<gene>
    <name evidence="7" type="primary">rpsD</name>
    <name evidence="11" type="ORF">A3F08_03595</name>
</gene>
<evidence type="ECO:0000313" key="11">
    <source>
        <dbReference type="EMBL" id="OGD67992.1"/>
    </source>
</evidence>
<dbReference type="PROSITE" id="PS50889">
    <property type="entry name" value="S4"/>
    <property type="match status" value="1"/>
</dbReference>
<dbReference type="GO" id="GO:0003735">
    <property type="term" value="F:structural constituent of ribosome"/>
    <property type="evidence" value="ECO:0007669"/>
    <property type="project" value="InterPro"/>
</dbReference>
<dbReference type="Gene3D" id="1.10.1050.10">
    <property type="entry name" value="Ribosomal Protein S4 Delta 41, Chain A, domain 1"/>
    <property type="match status" value="1"/>
</dbReference>
<name>A0A1F5EKP9_9BACT</name>
<dbReference type="HAMAP" id="MF_01306_B">
    <property type="entry name" value="Ribosomal_uS4_B"/>
    <property type="match status" value="1"/>
</dbReference>
<evidence type="ECO:0000256" key="5">
    <source>
        <dbReference type="ARBA" id="ARBA00023274"/>
    </source>
</evidence>
<dbReference type="FunFam" id="3.10.290.10:FF:000001">
    <property type="entry name" value="30S ribosomal protein S4"/>
    <property type="match status" value="1"/>
</dbReference>
<reference evidence="11 12" key="1">
    <citation type="journal article" date="2016" name="Nat. Commun.">
        <title>Thousands of microbial genomes shed light on interconnected biogeochemical processes in an aquifer system.</title>
        <authorList>
            <person name="Anantharaman K."/>
            <person name="Brown C.T."/>
            <person name="Hug L.A."/>
            <person name="Sharon I."/>
            <person name="Castelle C.J."/>
            <person name="Probst A.J."/>
            <person name="Thomas B.C."/>
            <person name="Singh A."/>
            <person name="Wilkins M.J."/>
            <person name="Karaoz U."/>
            <person name="Brodie E.L."/>
            <person name="Williams K.H."/>
            <person name="Hubbard S.S."/>
            <person name="Banfield J.F."/>
        </authorList>
    </citation>
    <scope>NUCLEOTIDE SEQUENCE [LARGE SCALE GENOMIC DNA]</scope>
</reference>
<dbReference type="PROSITE" id="PS00632">
    <property type="entry name" value="RIBOSOMAL_S4"/>
    <property type="match status" value="1"/>
</dbReference>
<dbReference type="SMART" id="SM00363">
    <property type="entry name" value="S4"/>
    <property type="match status" value="1"/>
</dbReference>
<proteinExistence type="inferred from homology"/>